<dbReference type="InterPro" id="IPR053018">
    <property type="entry name" value="Elsinochrome_Biosynth-Asso"/>
</dbReference>
<comment type="caution">
    <text evidence="3">The sequence shown here is derived from an EMBL/GenBank/DDBJ whole genome shotgun (WGS) entry which is preliminary data.</text>
</comment>
<evidence type="ECO:0000256" key="2">
    <source>
        <dbReference type="SAM" id="Phobius"/>
    </source>
</evidence>
<keyword evidence="4" id="KW-1185">Reference proteome</keyword>
<dbReference type="PANTHER" id="PTHR37577">
    <property type="entry name" value="INTEGRAL MEMBRANE PROTEIN"/>
    <property type="match status" value="1"/>
</dbReference>
<dbReference type="Proteomes" id="UP001239445">
    <property type="component" value="Unassembled WGS sequence"/>
</dbReference>
<evidence type="ECO:0000313" key="3">
    <source>
        <dbReference type="EMBL" id="KAK1759789.1"/>
    </source>
</evidence>
<accession>A0AAJ0BK76</accession>
<dbReference type="PANTHER" id="PTHR37577:SF1">
    <property type="entry name" value="INTEGRAL MEMBRANE PROTEIN"/>
    <property type="match status" value="1"/>
</dbReference>
<feature type="transmembrane region" description="Helical" evidence="2">
    <location>
        <begin position="148"/>
        <end position="172"/>
    </location>
</feature>
<keyword evidence="2" id="KW-1133">Transmembrane helix</keyword>
<feature type="transmembrane region" description="Helical" evidence="2">
    <location>
        <begin position="115"/>
        <end position="136"/>
    </location>
</feature>
<feature type="transmembrane region" description="Helical" evidence="2">
    <location>
        <begin position="482"/>
        <end position="507"/>
    </location>
</feature>
<name>A0AAJ0BK76_9PEZI</name>
<evidence type="ECO:0000256" key="1">
    <source>
        <dbReference type="SAM" id="MobiDB-lite"/>
    </source>
</evidence>
<keyword evidence="2" id="KW-0812">Transmembrane</keyword>
<feature type="region of interest" description="Disordered" evidence="1">
    <location>
        <begin position="400"/>
        <end position="431"/>
    </location>
</feature>
<sequence>MSSTCDYNCSLSSRERELTSYADVAGPGVIAGFLGTAWLCVILVVAHYLLVFDPAEDPFHDEDHPRDAVVGHPWVSNPIDVVVTAYLERMGNFISAVRHKPRTGRMRRNPNWQGAFVKAVLAMCDVQIVTGLGILISGFADLRCGISAYHFLLVGLIAWFSNLTHIAGLTVLRQYLHRRPVEKWARLFFMFTLSVMLLVAMGPTIFFNWAAPDEWSAALPGSYAICFFNPTNTMQWDDAAMDTAIGNTSAFQSTLMSILLLAFSLGSRTIKLQSSLSGAVTKMRSRLSNFYTTRVYRVYGIGTATSGRARFTKKGKRMRVALAIHVSTLLLFRIYTDLLTSTLSDIYWLLVSAIWGTIKLFSAKQSADVEENSWAFGQILPAFLLLSPLLSISEIFSEPRREPVDAPPPETENVPPADDSQSSSQPQDNSATAAIGTTTMSEFDLAGDLDEGGVHPADTVEMHRYIKKHLTRNYYDIKTCRWISFTLFLVCLQVASITGAFLVNSAIFTTSAVMFLGQYATMIFFTSPTIMFLAIFFYYLSENANTGKWAWAFSQPALFIIICFQFHCWWEAIRFGE</sequence>
<evidence type="ECO:0000313" key="4">
    <source>
        <dbReference type="Proteomes" id="UP001239445"/>
    </source>
</evidence>
<protein>
    <submittedName>
        <fullName evidence="3">Uncharacterized protein</fullName>
    </submittedName>
</protein>
<feature type="transmembrane region" description="Helical" evidence="2">
    <location>
        <begin position="346"/>
        <end position="362"/>
    </location>
</feature>
<gene>
    <name evidence="3" type="ORF">QBC47DRAFT_410524</name>
</gene>
<feature type="transmembrane region" description="Helical" evidence="2">
    <location>
        <begin position="318"/>
        <end position="334"/>
    </location>
</feature>
<reference evidence="3" key="1">
    <citation type="submission" date="2023-06" db="EMBL/GenBank/DDBJ databases">
        <title>Genome-scale phylogeny and comparative genomics of the fungal order Sordariales.</title>
        <authorList>
            <consortium name="Lawrence Berkeley National Laboratory"/>
            <person name="Hensen N."/>
            <person name="Bonometti L."/>
            <person name="Westerberg I."/>
            <person name="Brannstrom I.O."/>
            <person name="Guillou S."/>
            <person name="Cros-Aarteil S."/>
            <person name="Calhoun S."/>
            <person name="Haridas S."/>
            <person name="Kuo A."/>
            <person name="Mondo S."/>
            <person name="Pangilinan J."/>
            <person name="Riley R."/>
            <person name="Labutti K."/>
            <person name="Andreopoulos B."/>
            <person name="Lipzen A."/>
            <person name="Chen C."/>
            <person name="Yanf M."/>
            <person name="Daum C."/>
            <person name="Ng V."/>
            <person name="Clum A."/>
            <person name="Steindorff A."/>
            <person name="Ohm R."/>
            <person name="Martin F."/>
            <person name="Silar P."/>
            <person name="Natvig D."/>
            <person name="Lalanne C."/>
            <person name="Gautier V."/>
            <person name="Ament-Velasquez S.L."/>
            <person name="Kruys A."/>
            <person name="Hutchinson M.I."/>
            <person name="Powell A.J."/>
            <person name="Barry K."/>
            <person name="Miller A.N."/>
            <person name="Grigoriev I.V."/>
            <person name="Debuchy R."/>
            <person name="Gladieux P."/>
            <person name="Thoren M.H."/>
            <person name="Johannesson H."/>
        </authorList>
    </citation>
    <scope>NUCLEOTIDE SEQUENCE</scope>
    <source>
        <strain evidence="3">PSN4</strain>
    </source>
</reference>
<dbReference type="AlphaFoldDB" id="A0AAJ0BK76"/>
<feature type="compositionally biased region" description="Low complexity" evidence="1">
    <location>
        <begin position="415"/>
        <end position="431"/>
    </location>
</feature>
<proteinExistence type="predicted"/>
<organism evidence="3 4">
    <name type="scientific">Echria macrotheca</name>
    <dbReference type="NCBI Taxonomy" id="438768"/>
    <lineage>
        <taxon>Eukaryota</taxon>
        <taxon>Fungi</taxon>
        <taxon>Dikarya</taxon>
        <taxon>Ascomycota</taxon>
        <taxon>Pezizomycotina</taxon>
        <taxon>Sordariomycetes</taxon>
        <taxon>Sordariomycetidae</taxon>
        <taxon>Sordariales</taxon>
        <taxon>Schizotheciaceae</taxon>
        <taxon>Echria</taxon>
    </lineage>
</organism>
<feature type="transmembrane region" description="Helical" evidence="2">
    <location>
        <begin position="552"/>
        <end position="570"/>
    </location>
</feature>
<keyword evidence="2" id="KW-0472">Membrane</keyword>
<feature type="transmembrane region" description="Helical" evidence="2">
    <location>
        <begin position="29"/>
        <end position="50"/>
    </location>
</feature>
<dbReference type="EMBL" id="MU839828">
    <property type="protein sequence ID" value="KAK1759789.1"/>
    <property type="molecule type" value="Genomic_DNA"/>
</dbReference>
<feature type="transmembrane region" description="Helical" evidence="2">
    <location>
        <begin position="244"/>
        <end position="265"/>
    </location>
</feature>
<feature type="transmembrane region" description="Helical" evidence="2">
    <location>
        <begin position="184"/>
        <end position="206"/>
    </location>
</feature>
<feature type="transmembrane region" description="Helical" evidence="2">
    <location>
        <begin position="519"/>
        <end position="540"/>
    </location>
</feature>